<dbReference type="EC" id="3.6.3.-" evidence="14"/>
<gene>
    <name evidence="14" type="primary">msbA</name>
    <name evidence="14" type="ORF">HMPREF9098_2405</name>
</gene>
<feature type="domain" description="ABC transmembrane type-1" evidence="13">
    <location>
        <begin position="96"/>
        <end position="407"/>
    </location>
</feature>
<dbReference type="NCBIfam" id="TIGR02203">
    <property type="entry name" value="MsbA_lipidA"/>
    <property type="match status" value="1"/>
</dbReference>
<keyword evidence="9" id="KW-0445">Lipid transport</keyword>
<keyword evidence="4 11" id="KW-0812">Transmembrane</keyword>
<dbReference type="PANTHER" id="PTHR43394">
    <property type="entry name" value="ATP-DEPENDENT PERMEASE MDL1, MITOCHONDRIAL"/>
    <property type="match status" value="1"/>
</dbReference>
<evidence type="ECO:0000256" key="4">
    <source>
        <dbReference type="ARBA" id="ARBA00022692"/>
    </source>
</evidence>
<dbReference type="HOGENOM" id="CLU_000604_84_3_4"/>
<dbReference type="InterPro" id="IPR011917">
    <property type="entry name" value="ABC_transpr_lipidA"/>
</dbReference>
<accession>F0F2S0</accession>
<dbReference type="SUPFAM" id="SSF52540">
    <property type="entry name" value="P-loop containing nucleoside triphosphate hydrolases"/>
    <property type="match status" value="1"/>
</dbReference>
<dbReference type="GO" id="GO:0005886">
    <property type="term" value="C:plasma membrane"/>
    <property type="evidence" value="ECO:0007669"/>
    <property type="project" value="UniProtKB-SubCell"/>
</dbReference>
<dbReference type="Gene3D" id="3.40.50.300">
    <property type="entry name" value="P-loop containing nucleotide triphosphate hydrolases"/>
    <property type="match status" value="1"/>
</dbReference>
<evidence type="ECO:0000256" key="11">
    <source>
        <dbReference type="SAM" id="Phobius"/>
    </source>
</evidence>
<organism evidence="14 15">
    <name type="scientific">Kingella denitrificans ATCC 33394</name>
    <dbReference type="NCBI Taxonomy" id="888741"/>
    <lineage>
        <taxon>Bacteria</taxon>
        <taxon>Pseudomonadati</taxon>
        <taxon>Pseudomonadota</taxon>
        <taxon>Betaproteobacteria</taxon>
        <taxon>Neisseriales</taxon>
        <taxon>Neisseriaceae</taxon>
        <taxon>Kingella</taxon>
    </lineage>
</organism>
<keyword evidence="15" id="KW-1185">Reference proteome</keyword>
<keyword evidence="10 11" id="KW-0472">Membrane</keyword>
<keyword evidence="5" id="KW-0547">Nucleotide-binding</keyword>
<comment type="caution">
    <text evidence="14">The sequence shown here is derived from an EMBL/GenBank/DDBJ whole genome shotgun (WGS) entry which is preliminary data.</text>
</comment>
<evidence type="ECO:0000256" key="9">
    <source>
        <dbReference type="ARBA" id="ARBA00023055"/>
    </source>
</evidence>
<feature type="transmembrane region" description="Helical" evidence="11">
    <location>
        <begin position="159"/>
        <end position="178"/>
    </location>
</feature>
<dbReference type="GO" id="GO:0005524">
    <property type="term" value="F:ATP binding"/>
    <property type="evidence" value="ECO:0007669"/>
    <property type="project" value="UniProtKB-KW"/>
</dbReference>
<dbReference type="PROSITE" id="PS50893">
    <property type="entry name" value="ABC_TRANSPORTER_2"/>
    <property type="match status" value="1"/>
</dbReference>
<keyword evidence="3" id="KW-1003">Cell membrane</keyword>
<feature type="transmembrane region" description="Helical" evidence="11">
    <location>
        <begin position="95"/>
        <end position="117"/>
    </location>
</feature>
<evidence type="ECO:0000256" key="2">
    <source>
        <dbReference type="ARBA" id="ARBA00022448"/>
    </source>
</evidence>
<dbReference type="Pfam" id="PF00664">
    <property type="entry name" value="ABC_membrane"/>
    <property type="match status" value="1"/>
</dbReference>
<dbReference type="GO" id="GO:0016887">
    <property type="term" value="F:ATP hydrolysis activity"/>
    <property type="evidence" value="ECO:0007669"/>
    <property type="project" value="InterPro"/>
</dbReference>
<dbReference type="FunFam" id="3.40.50.300:FF:000221">
    <property type="entry name" value="Multidrug ABC transporter ATP-binding protein"/>
    <property type="match status" value="1"/>
</dbReference>
<evidence type="ECO:0000259" key="12">
    <source>
        <dbReference type="PROSITE" id="PS50893"/>
    </source>
</evidence>
<evidence type="ECO:0000256" key="10">
    <source>
        <dbReference type="ARBA" id="ARBA00023136"/>
    </source>
</evidence>
<evidence type="ECO:0000259" key="13">
    <source>
        <dbReference type="PROSITE" id="PS50929"/>
    </source>
</evidence>
<dbReference type="AlphaFoldDB" id="F0F2S0"/>
<comment type="subcellular location">
    <subcellularLocation>
        <location evidence="1">Cell membrane</location>
        <topology evidence="1">Multi-pass membrane protein</topology>
    </subcellularLocation>
</comment>
<keyword evidence="8 11" id="KW-1133">Transmembrane helix</keyword>
<evidence type="ECO:0000313" key="15">
    <source>
        <dbReference type="Proteomes" id="UP000004088"/>
    </source>
</evidence>
<sequence length="679" mass="76077">MNNSPVLFCFVAGVQAAFALWKSSLHLAAAWRFQAFFIKMRQIGRKMRNGIFRLHFEFSHDIFMIKKLFFGGFSSEDTRSFIRLTAYIRPYKWRIAAAVVAIIGVAATESYLAAFIAPLVNQGFSMPQAAPQFTDSGHWFDWLLYWKNRLNYWIWGSEYKIWAVPLFLVFLIIVRGIGRFAGSYLMAWVGLEAISRLRQDMFRKMLLLPSYVQQEESSGMIANRIVNQTSNAISGASTIFVTLVRDSLIVAGLIGVLLYLNWQLSLVVLFVFPCLTLLTRYYRKRLKNVQVSAQKSTGQMINTLNELHSGHRMVKMYGGYDNARQRFDEVNRIMLQANKKITQANTARSPISELIASIALAIVIFIALWQSRSGTTTIGEFMAFIVAMLQMVTPLKNLSNISIPLQAILLASDDVCAFLDMPDEADNGHHPMERATGGITFDHVGLRYPNSKTNALDGFTLDIRAGEKVALVGRSGSGKTTAVNLLPRFLEADAGCILLDGIDIHDIPLAQLRRQFALVSQDVFLFDDTLYNNVVYGRPGAADDEVESALKAANLWDMVQNHPQGWHMPLGSNGNQLSGGQRQRVSIARAILKDAPVLLLDEATSALDNESERLVQEALERLMHNRTSIIIAHRLTTIENADRIVVMDGGKIVEQGMHQSLLRQQGFYAALSRLPSADR</sequence>
<keyword evidence="2" id="KW-0813">Transport</keyword>
<dbReference type="InterPro" id="IPR011527">
    <property type="entry name" value="ABC1_TM_dom"/>
</dbReference>
<dbReference type="GO" id="GO:0015421">
    <property type="term" value="F:ABC-type oligopeptide transporter activity"/>
    <property type="evidence" value="ECO:0007669"/>
    <property type="project" value="TreeGrafter"/>
</dbReference>
<evidence type="ECO:0000256" key="7">
    <source>
        <dbReference type="ARBA" id="ARBA00022967"/>
    </source>
</evidence>
<dbReference type="InterPro" id="IPR027417">
    <property type="entry name" value="P-loop_NTPase"/>
</dbReference>
<evidence type="ECO:0000256" key="5">
    <source>
        <dbReference type="ARBA" id="ARBA00022741"/>
    </source>
</evidence>
<dbReference type="InterPro" id="IPR039421">
    <property type="entry name" value="Type_1_exporter"/>
</dbReference>
<protein>
    <submittedName>
        <fullName evidence="14">Lipid A export permease/ATP-binding protein MsbA</fullName>
        <ecNumber evidence="14">3.6.3.-</ecNumber>
    </submittedName>
</protein>
<dbReference type="InterPro" id="IPR003439">
    <property type="entry name" value="ABC_transporter-like_ATP-bd"/>
</dbReference>
<reference evidence="14 15" key="1">
    <citation type="submission" date="2011-01" db="EMBL/GenBank/DDBJ databases">
        <authorList>
            <person name="Muzny D."/>
            <person name="Qin X."/>
            <person name="Deng J."/>
            <person name="Jiang H."/>
            <person name="Liu Y."/>
            <person name="Qu J."/>
            <person name="Song X.-Z."/>
            <person name="Zhang L."/>
            <person name="Thornton R."/>
            <person name="Coyle M."/>
            <person name="Francisco L."/>
            <person name="Jackson L."/>
            <person name="Javaid M."/>
            <person name="Korchina V."/>
            <person name="Kovar C."/>
            <person name="Mata R."/>
            <person name="Mathew T."/>
            <person name="Ngo R."/>
            <person name="Nguyen L."/>
            <person name="Nguyen N."/>
            <person name="Okwuonu G."/>
            <person name="Ongeri F."/>
            <person name="Pham C."/>
            <person name="Simmons D."/>
            <person name="Wilczek-Boney K."/>
            <person name="Hale W."/>
            <person name="Jakkamsetti A."/>
            <person name="Pham P."/>
            <person name="Ruth R."/>
            <person name="San Lucas F."/>
            <person name="Warren J."/>
            <person name="Zhang J."/>
            <person name="Zhao Z."/>
            <person name="Zhou C."/>
            <person name="Zhu D."/>
            <person name="Lee S."/>
            <person name="Bess C."/>
            <person name="Blankenburg K."/>
            <person name="Forbes L."/>
            <person name="Fu Q."/>
            <person name="Gubbala S."/>
            <person name="Hirani K."/>
            <person name="Jayaseelan J.C."/>
            <person name="Lara F."/>
            <person name="Munidasa M."/>
            <person name="Palculict T."/>
            <person name="Patil S."/>
            <person name="Pu L.-L."/>
            <person name="Saada N."/>
            <person name="Tang L."/>
            <person name="Weissenberger G."/>
            <person name="Zhu Y."/>
            <person name="Hemphill L."/>
            <person name="Shang Y."/>
            <person name="Youmans B."/>
            <person name="Ayvaz T."/>
            <person name="Ross M."/>
            <person name="Santibanez J."/>
            <person name="Aqrawi P."/>
            <person name="Gross S."/>
            <person name="Joshi V."/>
            <person name="Fowler G."/>
            <person name="Nazareth L."/>
            <person name="Reid J."/>
            <person name="Worley K."/>
            <person name="Petrosino J."/>
            <person name="Highlander S."/>
            <person name="Gibbs R."/>
        </authorList>
    </citation>
    <scope>NUCLEOTIDE SEQUENCE [LARGE SCALE GENOMIC DNA]</scope>
    <source>
        <strain evidence="14 15">ATCC 33394</strain>
    </source>
</reference>
<dbReference type="Pfam" id="PF00005">
    <property type="entry name" value="ABC_tran"/>
    <property type="match status" value="1"/>
</dbReference>
<evidence type="ECO:0000313" key="14">
    <source>
        <dbReference type="EMBL" id="EGC16082.1"/>
    </source>
</evidence>
<feature type="transmembrane region" description="Helical" evidence="11">
    <location>
        <begin position="354"/>
        <end position="371"/>
    </location>
</feature>
<dbReference type="SMART" id="SM00382">
    <property type="entry name" value="AAA"/>
    <property type="match status" value="1"/>
</dbReference>
<keyword evidence="14" id="KW-0378">Hydrolase</keyword>
<dbReference type="STRING" id="888741.HMPREF9098_2405"/>
<name>F0F2S0_9NEIS</name>
<dbReference type="InterPro" id="IPR017871">
    <property type="entry name" value="ABC_transporter-like_CS"/>
</dbReference>
<proteinExistence type="predicted"/>
<dbReference type="InterPro" id="IPR003593">
    <property type="entry name" value="AAA+_ATPase"/>
</dbReference>
<dbReference type="PROSITE" id="PS50929">
    <property type="entry name" value="ABC_TM1F"/>
    <property type="match status" value="1"/>
</dbReference>
<dbReference type="CDD" id="cd18552">
    <property type="entry name" value="ABC_6TM_MsbA_like"/>
    <property type="match status" value="1"/>
</dbReference>
<dbReference type="EMBL" id="AEWV01000046">
    <property type="protein sequence ID" value="EGC16082.1"/>
    <property type="molecule type" value="Genomic_DNA"/>
</dbReference>
<dbReference type="PANTHER" id="PTHR43394:SF1">
    <property type="entry name" value="ATP-BINDING CASSETTE SUB-FAMILY B MEMBER 10, MITOCHONDRIAL"/>
    <property type="match status" value="1"/>
</dbReference>
<dbReference type="Proteomes" id="UP000004088">
    <property type="component" value="Unassembled WGS sequence"/>
</dbReference>
<evidence type="ECO:0000256" key="8">
    <source>
        <dbReference type="ARBA" id="ARBA00022989"/>
    </source>
</evidence>
<evidence type="ECO:0000256" key="3">
    <source>
        <dbReference type="ARBA" id="ARBA00022475"/>
    </source>
</evidence>
<feature type="transmembrane region" description="Helical" evidence="11">
    <location>
        <begin position="233"/>
        <end position="258"/>
    </location>
</feature>
<keyword evidence="7" id="KW-1278">Translocase</keyword>
<feature type="domain" description="ABC transporter" evidence="12">
    <location>
        <begin position="439"/>
        <end position="674"/>
    </location>
</feature>
<dbReference type="SUPFAM" id="SSF90123">
    <property type="entry name" value="ABC transporter transmembrane region"/>
    <property type="match status" value="1"/>
</dbReference>
<keyword evidence="6 14" id="KW-0067">ATP-binding</keyword>
<dbReference type="Gene3D" id="1.20.1560.10">
    <property type="entry name" value="ABC transporter type 1, transmembrane domain"/>
    <property type="match status" value="1"/>
</dbReference>
<feature type="transmembrane region" description="Helical" evidence="11">
    <location>
        <begin position="264"/>
        <end position="282"/>
    </location>
</feature>
<dbReference type="PROSITE" id="PS00211">
    <property type="entry name" value="ABC_TRANSPORTER_1"/>
    <property type="match status" value="1"/>
</dbReference>
<dbReference type="GO" id="GO:0034040">
    <property type="term" value="F:ATPase-coupled lipid transmembrane transporter activity"/>
    <property type="evidence" value="ECO:0007669"/>
    <property type="project" value="InterPro"/>
</dbReference>
<evidence type="ECO:0000256" key="6">
    <source>
        <dbReference type="ARBA" id="ARBA00022840"/>
    </source>
</evidence>
<evidence type="ECO:0000256" key="1">
    <source>
        <dbReference type="ARBA" id="ARBA00004651"/>
    </source>
</evidence>
<dbReference type="InterPro" id="IPR036640">
    <property type="entry name" value="ABC1_TM_sf"/>
</dbReference>